<evidence type="ECO:0000256" key="4">
    <source>
        <dbReference type="ARBA" id="ARBA00022452"/>
    </source>
</evidence>
<proteinExistence type="inferred from homology"/>
<evidence type="ECO:0000256" key="6">
    <source>
        <dbReference type="ARBA" id="ARBA00023136"/>
    </source>
</evidence>
<gene>
    <name evidence="9" type="ORF">ABC974_27025</name>
</gene>
<dbReference type="RefSeq" id="WP_343889933.1">
    <property type="nucleotide sequence ID" value="NZ_BAAAEH010000027.1"/>
</dbReference>
<comment type="caution">
    <text evidence="9">The sequence shown here is derived from an EMBL/GenBank/DDBJ whole genome shotgun (WGS) entry which is preliminary data.</text>
</comment>
<dbReference type="SUPFAM" id="SSF56954">
    <property type="entry name" value="Outer membrane efflux proteins (OEP)"/>
    <property type="match status" value="1"/>
</dbReference>
<comment type="similarity">
    <text evidence="2">Belongs to the outer membrane factor (OMF) (TC 1.B.17) family.</text>
</comment>
<keyword evidence="6" id="KW-0472">Membrane</keyword>
<evidence type="ECO:0000256" key="8">
    <source>
        <dbReference type="SAM" id="SignalP"/>
    </source>
</evidence>
<keyword evidence="3" id="KW-0813">Transport</keyword>
<keyword evidence="5" id="KW-0812">Transmembrane</keyword>
<keyword evidence="10" id="KW-1185">Reference proteome</keyword>
<evidence type="ECO:0000313" key="9">
    <source>
        <dbReference type="EMBL" id="MEN2793302.1"/>
    </source>
</evidence>
<dbReference type="InterPro" id="IPR003423">
    <property type="entry name" value="OMP_efflux"/>
</dbReference>
<dbReference type="Pfam" id="PF02321">
    <property type="entry name" value="OEP"/>
    <property type="match status" value="2"/>
</dbReference>
<dbReference type="InterPro" id="IPR051906">
    <property type="entry name" value="TolC-like"/>
</dbReference>
<organism evidence="9 10">
    <name type="scientific">Sphingomonas oligophenolica</name>
    <dbReference type="NCBI Taxonomy" id="301154"/>
    <lineage>
        <taxon>Bacteria</taxon>
        <taxon>Pseudomonadati</taxon>
        <taxon>Pseudomonadota</taxon>
        <taxon>Alphaproteobacteria</taxon>
        <taxon>Sphingomonadales</taxon>
        <taxon>Sphingomonadaceae</taxon>
        <taxon>Sphingomonas</taxon>
    </lineage>
</organism>
<feature type="chain" id="PRO_5046002880" evidence="8">
    <location>
        <begin position="22"/>
        <end position="418"/>
    </location>
</feature>
<reference evidence="9 10" key="1">
    <citation type="submission" date="2024-05" db="EMBL/GenBank/DDBJ databases">
        <authorList>
            <person name="Liu Q."/>
            <person name="Xin Y.-H."/>
        </authorList>
    </citation>
    <scope>NUCLEOTIDE SEQUENCE [LARGE SCALE GENOMIC DNA]</scope>
    <source>
        <strain evidence="9 10">CGMCC 1.10181</strain>
    </source>
</reference>
<dbReference type="PANTHER" id="PTHR30026:SF20">
    <property type="entry name" value="OUTER MEMBRANE PROTEIN TOLC"/>
    <property type="match status" value="1"/>
</dbReference>
<protein>
    <submittedName>
        <fullName evidence="9">TolC family protein</fullName>
    </submittedName>
</protein>
<keyword evidence="7" id="KW-0998">Cell outer membrane</keyword>
<evidence type="ECO:0000256" key="7">
    <source>
        <dbReference type="ARBA" id="ARBA00023237"/>
    </source>
</evidence>
<dbReference type="EMBL" id="JBDIME010000043">
    <property type="protein sequence ID" value="MEN2793302.1"/>
    <property type="molecule type" value="Genomic_DNA"/>
</dbReference>
<keyword evidence="8" id="KW-0732">Signal</keyword>
<dbReference type="Gene3D" id="1.20.1600.10">
    <property type="entry name" value="Outer membrane efflux proteins (OEP)"/>
    <property type="match status" value="1"/>
</dbReference>
<accession>A0ABU9YBW6</accession>
<dbReference type="PANTHER" id="PTHR30026">
    <property type="entry name" value="OUTER MEMBRANE PROTEIN TOLC"/>
    <property type="match status" value="1"/>
</dbReference>
<evidence type="ECO:0000256" key="5">
    <source>
        <dbReference type="ARBA" id="ARBA00022692"/>
    </source>
</evidence>
<sequence length="418" mass="43080">MIVRCLPAVGLALLAVAPASAQSLDDVIAAAMAHSPQLAAAKARESAAEARLDGARAERGPSLRVEGQVGVGRLDPQGFFGLSADNVTPRSAQAVAEFPIWTGGRVAAAERQAGGGRDIARLETAALILDLRVQVTQAYASALAAHQLVQRYEHLQASLDEVVRQAGLRFKAGEGTSTETAQAQARRAEAAAGLAQAQGQVAAANARLAALAGMTVAAPAGLPEPPATPLTTDDAVNRAIAGNPRLQQAQKATDVAQGRVDAARAERLPTIGAFAEAATVRDQFFPGYKANSATVGLRGRWTLFSGGRNAASIRAASADVTASEADARGARLAVEEQAVEAFEAVRTARAVLEAAQARVAATEAALGGTRLEVKVGAKPQLALLDAEREAIEAESMRISAEGQLIVASYRLRAIAGMD</sequence>
<keyword evidence="4" id="KW-1134">Transmembrane beta strand</keyword>
<comment type="subcellular location">
    <subcellularLocation>
        <location evidence="1">Cell outer membrane</location>
    </subcellularLocation>
</comment>
<evidence type="ECO:0000256" key="3">
    <source>
        <dbReference type="ARBA" id="ARBA00022448"/>
    </source>
</evidence>
<feature type="signal peptide" evidence="8">
    <location>
        <begin position="1"/>
        <end position="21"/>
    </location>
</feature>
<evidence type="ECO:0000256" key="2">
    <source>
        <dbReference type="ARBA" id="ARBA00007613"/>
    </source>
</evidence>
<evidence type="ECO:0000313" key="10">
    <source>
        <dbReference type="Proteomes" id="UP001419910"/>
    </source>
</evidence>
<dbReference type="Proteomes" id="UP001419910">
    <property type="component" value="Unassembled WGS sequence"/>
</dbReference>
<name>A0ABU9YBW6_9SPHN</name>
<evidence type="ECO:0000256" key="1">
    <source>
        <dbReference type="ARBA" id="ARBA00004442"/>
    </source>
</evidence>